<gene>
    <name evidence="1" type="ORF">E5167_01250</name>
</gene>
<comment type="caution">
    <text evidence="1">The sequence shown here is derived from an EMBL/GenBank/DDBJ whole genome shotgun (WGS) entry which is preliminary data.</text>
</comment>
<dbReference type="Gene3D" id="3.40.50.150">
    <property type="entry name" value="Vaccinia Virus protein VP39"/>
    <property type="match status" value="1"/>
</dbReference>
<proteinExistence type="predicted"/>
<sequence length="185" mass="21183">MKKKLKTSIAFAKNILVTGAITETSRKVEIEICKQLPKEEGKIIVEFGIGHGNITQEILNTISLSSKLYAFEVNKKFCDYVREHISDDRLIIINDGAENINQYLNKDIDGVVSSIPFSFFSKEKSNNIIKSTHKLMRQNTFFSQVLLTKFNFKKFHEVFEKYHVVSLKGGVTEHVIHCEKLNKAN</sequence>
<name>A0A4U0F0Z4_9FLAO</name>
<dbReference type="AlphaFoldDB" id="A0A4U0F0Z4"/>
<organism evidence="1 2">
    <name type="scientific">Pontimicrobium aquaticum</name>
    <dbReference type="NCBI Taxonomy" id="2565367"/>
    <lineage>
        <taxon>Bacteria</taxon>
        <taxon>Pseudomonadati</taxon>
        <taxon>Bacteroidota</taxon>
        <taxon>Flavobacteriia</taxon>
        <taxon>Flavobacteriales</taxon>
        <taxon>Flavobacteriaceae</taxon>
        <taxon>Pontimicrobium</taxon>
    </lineage>
</organism>
<accession>A0A4U0F0Z4</accession>
<dbReference type="SUPFAM" id="SSF53335">
    <property type="entry name" value="S-adenosyl-L-methionine-dependent methyltransferases"/>
    <property type="match status" value="1"/>
</dbReference>
<protein>
    <submittedName>
        <fullName evidence="1">Uncharacterized protein</fullName>
    </submittedName>
</protein>
<evidence type="ECO:0000313" key="1">
    <source>
        <dbReference type="EMBL" id="TJY37910.1"/>
    </source>
</evidence>
<keyword evidence="2" id="KW-1185">Reference proteome</keyword>
<dbReference type="EMBL" id="SUPL01000001">
    <property type="protein sequence ID" value="TJY37910.1"/>
    <property type="molecule type" value="Genomic_DNA"/>
</dbReference>
<evidence type="ECO:0000313" key="2">
    <source>
        <dbReference type="Proteomes" id="UP000307657"/>
    </source>
</evidence>
<dbReference type="RefSeq" id="WP_136840215.1">
    <property type="nucleotide sequence ID" value="NZ_SUPL01000001.1"/>
</dbReference>
<dbReference type="Proteomes" id="UP000307657">
    <property type="component" value="Unassembled WGS sequence"/>
</dbReference>
<reference evidence="1 2" key="1">
    <citation type="submission" date="2019-04" db="EMBL/GenBank/DDBJ databases">
        <title>Lacinutrix sp. nov., isolated from marine water.</title>
        <authorList>
            <person name="Kim W."/>
        </authorList>
    </citation>
    <scope>NUCLEOTIDE SEQUENCE [LARGE SCALE GENOMIC DNA]</scope>
    <source>
        <strain evidence="1 2">CAU 1491</strain>
    </source>
</reference>
<dbReference type="OrthoDB" id="9805585at2"/>
<dbReference type="InterPro" id="IPR029063">
    <property type="entry name" value="SAM-dependent_MTases_sf"/>
</dbReference>